<dbReference type="InterPro" id="IPR000387">
    <property type="entry name" value="Tyr_Pase_dom"/>
</dbReference>
<dbReference type="PANTHER" id="PTHR45864:SF2">
    <property type="entry name" value="PROTEIN PHOSPHATASE SLINGSHOT"/>
    <property type="match status" value="1"/>
</dbReference>
<keyword evidence="6" id="KW-0904">Protein phosphatase</keyword>
<dbReference type="Gene3D" id="3.90.190.10">
    <property type="entry name" value="Protein tyrosine phosphatase superfamily"/>
    <property type="match status" value="1"/>
</dbReference>
<feature type="region of interest" description="Disordered" evidence="9">
    <location>
        <begin position="717"/>
        <end position="772"/>
    </location>
</feature>
<evidence type="ECO:0000256" key="3">
    <source>
        <dbReference type="ARBA" id="ARBA00013081"/>
    </source>
</evidence>
<evidence type="ECO:0000256" key="7">
    <source>
        <dbReference type="ARBA" id="ARBA00023212"/>
    </source>
</evidence>
<evidence type="ECO:0000256" key="9">
    <source>
        <dbReference type="SAM" id="MobiDB-lite"/>
    </source>
</evidence>
<dbReference type="PANTHER" id="PTHR45864">
    <property type="entry name" value="SLINGSHOT PROTEIN PHOSPHATASE HOMOLOG"/>
    <property type="match status" value="1"/>
</dbReference>
<dbReference type="InterPro" id="IPR016130">
    <property type="entry name" value="Tyr_Pase_AS"/>
</dbReference>
<dbReference type="EMBL" id="CAJFCJ010000031">
    <property type="protein sequence ID" value="CAD5126019.1"/>
    <property type="molecule type" value="Genomic_DNA"/>
</dbReference>
<dbReference type="InterPro" id="IPR000340">
    <property type="entry name" value="Dual-sp_phosphatase_cat-dom"/>
</dbReference>
<dbReference type="SUPFAM" id="SSF52799">
    <property type="entry name" value="(Phosphotyrosine protein) phosphatases II"/>
    <property type="match status" value="1"/>
</dbReference>
<feature type="compositionally biased region" description="Basic and acidic residues" evidence="9">
    <location>
        <begin position="632"/>
        <end position="641"/>
    </location>
</feature>
<proteinExistence type="inferred from homology"/>
<evidence type="ECO:0000313" key="14">
    <source>
        <dbReference type="Proteomes" id="UP000549394"/>
    </source>
</evidence>
<comment type="catalytic activity">
    <reaction evidence="8">
        <text>O-phospho-L-threonyl-[protein] + H2O = L-threonyl-[protein] + phosphate</text>
        <dbReference type="Rhea" id="RHEA:47004"/>
        <dbReference type="Rhea" id="RHEA-COMP:11060"/>
        <dbReference type="Rhea" id="RHEA-COMP:11605"/>
        <dbReference type="ChEBI" id="CHEBI:15377"/>
        <dbReference type="ChEBI" id="CHEBI:30013"/>
        <dbReference type="ChEBI" id="CHEBI:43474"/>
        <dbReference type="ChEBI" id="CHEBI:61977"/>
        <dbReference type="EC" id="3.1.3.16"/>
    </reaction>
</comment>
<evidence type="ECO:0000313" key="13">
    <source>
        <dbReference type="EMBL" id="CAD5126019.1"/>
    </source>
</evidence>
<comment type="caution">
    <text evidence="13">The sequence shown here is derived from an EMBL/GenBank/DDBJ whole genome shotgun (WGS) entry which is preliminary data.</text>
</comment>
<keyword evidence="5" id="KW-0378">Hydrolase</keyword>
<evidence type="ECO:0000256" key="4">
    <source>
        <dbReference type="ARBA" id="ARBA00022490"/>
    </source>
</evidence>
<evidence type="ECO:0000256" key="8">
    <source>
        <dbReference type="ARBA" id="ARBA00048336"/>
    </source>
</evidence>
<dbReference type="GO" id="GO:0005856">
    <property type="term" value="C:cytoskeleton"/>
    <property type="evidence" value="ECO:0007669"/>
    <property type="project" value="UniProtKB-SubCell"/>
</dbReference>
<feature type="domain" description="DEK-C" evidence="12">
    <location>
        <begin position="251"/>
        <end position="306"/>
    </location>
</feature>
<dbReference type="InterPro" id="IPR043588">
    <property type="entry name" value="SSH-N"/>
</dbReference>
<evidence type="ECO:0000256" key="2">
    <source>
        <dbReference type="ARBA" id="ARBA00009580"/>
    </source>
</evidence>
<dbReference type="InterPro" id="IPR043587">
    <property type="entry name" value="Phosphatase_SSH-like"/>
</dbReference>
<evidence type="ECO:0000256" key="5">
    <source>
        <dbReference type="ARBA" id="ARBA00022801"/>
    </source>
</evidence>
<evidence type="ECO:0000259" key="12">
    <source>
        <dbReference type="PROSITE" id="PS51998"/>
    </source>
</evidence>
<evidence type="ECO:0000259" key="11">
    <source>
        <dbReference type="PROSITE" id="PS50056"/>
    </source>
</evidence>
<dbReference type="Pfam" id="PF08766">
    <property type="entry name" value="DEK_C"/>
    <property type="match status" value="1"/>
</dbReference>
<feature type="region of interest" description="Disordered" evidence="9">
    <location>
        <begin position="533"/>
        <end position="556"/>
    </location>
</feature>
<dbReference type="FunFam" id="3.90.190.10:FF:000004">
    <property type="entry name" value="Protein phosphatase Slingshot homolog 2"/>
    <property type="match status" value="1"/>
</dbReference>
<dbReference type="InterPro" id="IPR014876">
    <property type="entry name" value="DEK_C"/>
</dbReference>
<dbReference type="Pfam" id="PF00782">
    <property type="entry name" value="DSPc"/>
    <property type="match status" value="1"/>
</dbReference>
<dbReference type="GO" id="GO:0003779">
    <property type="term" value="F:actin binding"/>
    <property type="evidence" value="ECO:0007669"/>
    <property type="project" value="InterPro"/>
</dbReference>
<dbReference type="Proteomes" id="UP000549394">
    <property type="component" value="Unassembled WGS sequence"/>
</dbReference>
<dbReference type="PROSITE" id="PS00383">
    <property type="entry name" value="TYR_PHOSPHATASE_1"/>
    <property type="match status" value="1"/>
</dbReference>
<evidence type="ECO:0000259" key="10">
    <source>
        <dbReference type="PROSITE" id="PS50054"/>
    </source>
</evidence>
<comment type="subcellular location">
    <subcellularLocation>
        <location evidence="1">Cytoplasm</location>
        <location evidence="1">Cytoskeleton</location>
    </subcellularLocation>
</comment>
<feature type="domain" description="Tyrosine-protein phosphatase" evidence="10">
    <location>
        <begin position="310"/>
        <end position="452"/>
    </location>
</feature>
<dbReference type="PROSITE" id="PS51998">
    <property type="entry name" value="DEK_C"/>
    <property type="match status" value="1"/>
</dbReference>
<dbReference type="InterPro" id="IPR029021">
    <property type="entry name" value="Prot-tyrosine_phosphatase-like"/>
</dbReference>
<dbReference type="SMART" id="SM00195">
    <property type="entry name" value="DSPc"/>
    <property type="match status" value="1"/>
</dbReference>
<evidence type="ECO:0000256" key="1">
    <source>
        <dbReference type="ARBA" id="ARBA00004245"/>
    </source>
</evidence>
<gene>
    <name evidence="13" type="ORF">DGYR_LOCUS13307</name>
</gene>
<protein>
    <recommendedName>
        <fullName evidence="3">protein-serine/threonine phosphatase</fullName>
        <ecNumber evidence="3">3.1.3.16</ecNumber>
    </recommendedName>
</protein>
<keyword evidence="14" id="KW-1185">Reference proteome</keyword>
<feature type="domain" description="Tyrosine specific protein phosphatases" evidence="11">
    <location>
        <begin position="372"/>
        <end position="431"/>
    </location>
</feature>
<keyword evidence="7" id="KW-0206">Cytoskeleton</keyword>
<feature type="region of interest" description="Disordered" evidence="9">
    <location>
        <begin position="615"/>
        <end position="682"/>
    </location>
</feature>
<feature type="compositionally biased region" description="Polar residues" evidence="9">
    <location>
        <begin position="656"/>
        <end position="668"/>
    </location>
</feature>
<dbReference type="PROSITE" id="PS50054">
    <property type="entry name" value="TYR_PHOSPHATASE_DUAL"/>
    <property type="match status" value="1"/>
</dbReference>
<dbReference type="GO" id="GO:0004722">
    <property type="term" value="F:protein serine/threonine phosphatase activity"/>
    <property type="evidence" value="ECO:0007669"/>
    <property type="project" value="UniProtKB-EC"/>
</dbReference>
<dbReference type="GO" id="GO:0030837">
    <property type="term" value="P:negative regulation of actin filament polymerization"/>
    <property type="evidence" value="ECO:0007669"/>
    <property type="project" value="InterPro"/>
</dbReference>
<dbReference type="Pfam" id="PF23040">
    <property type="entry name" value="PH_SSH1-like_1st"/>
    <property type="match status" value="1"/>
</dbReference>
<dbReference type="EC" id="3.1.3.16" evidence="3"/>
<dbReference type="InterPro" id="IPR020422">
    <property type="entry name" value="TYR_PHOSPHATASE_DUAL_dom"/>
</dbReference>
<keyword evidence="4" id="KW-0963">Cytoplasm</keyword>
<dbReference type="Gene3D" id="1.10.10.60">
    <property type="entry name" value="Homeodomain-like"/>
    <property type="match status" value="1"/>
</dbReference>
<feature type="compositionally biased region" description="Basic and acidic residues" evidence="9">
    <location>
        <begin position="671"/>
        <end position="682"/>
    </location>
</feature>
<organism evidence="13 14">
    <name type="scientific">Dimorphilus gyrociliatus</name>
    <dbReference type="NCBI Taxonomy" id="2664684"/>
    <lineage>
        <taxon>Eukaryota</taxon>
        <taxon>Metazoa</taxon>
        <taxon>Spiralia</taxon>
        <taxon>Lophotrochozoa</taxon>
        <taxon>Annelida</taxon>
        <taxon>Polychaeta</taxon>
        <taxon>Polychaeta incertae sedis</taxon>
        <taxon>Dinophilidae</taxon>
        <taxon>Dimorphilus</taxon>
    </lineage>
</organism>
<accession>A0A7I8WCV4</accession>
<comment type="similarity">
    <text evidence="2">Belongs to the protein-tyrosine phosphatase family.</text>
</comment>
<dbReference type="PROSITE" id="PS50056">
    <property type="entry name" value="TYR_PHOSPHATASE_2"/>
    <property type="match status" value="1"/>
</dbReference>
<dbReference type="OrthoDB" id="5779068at2759"/>
<dbReference type="SUPFAM" id="SSF109715">
    <property type="entry name" value="DEK C-terminal domain"/>
    <property type="match status" value="1"/>
</dbReference>
<name>A0A7I8WCV4_9ANNE</name>
<sequence length="807" mass="93061">MSLVTVTRSPTPNNVPQSPFTFTRTAHFSLDDTNKHSISHNYVALKGAALILPLSECVHRRIDSSESIIHHHLQMICDLLCLDHCLKIAVHLESANDNHIRYMALVSPEGEVQFGPAAVILGIDIIPFKDGRETCATIGLILPLFCDMDVRLCEDGYFVVASNNEQNFFKPVSVQVLWSALQSLYVCQEMANNPKHLNKLNRSTRRSNDWTADYKVNSVYANISEWNKSCEDIEIKFTSPIYDLHKSPTELEMQRKIEGALREIMAIVDLEEVTTVMIREKLEKKLSMNLHSRKSWIDEKILVVLEQFNSPSTIRDYLLLGSEGNASDLKELKRQNVTHILNITREVDNFYPNREFVYMNIRVDDDENAWLLNEWDSTNAFISQAKELNSKVLVHCKMGVSRSAATVIAHLMKCEGMRLDQALKDVKTRRPVIRPNRNFMRQLSEYENILEASGQRRRFKVETTFQLSPIANRCTFSDCNTRSTPDLSIKCNDKCPRRGSCTPPTTPNSKRKIVTDSVYFPLNNSDQRDNFVRYNSRDRNTQSGVHRSQSMRERGAYSKVELERWSGQEYEDYEHLTPGVIQRRLRALTEPERRSIESDTPPDNNVVRQGFVQQQAQTIERSTPPETPKPVRASEHRREQQEIESDEEQDQDQKHTTNGMSQKNNVVPNHNDGEWRKKVGQDRNRVEVRVQINPHTFIEAKPASEAHCKVYVRGQAQSLKQNRNRTRAQAREKIRNRGRQQASDNYSSAESSIEEYADAGPKRFNSYKDCEDDSDMDYTSPFQWMKAEQLARMRRAIAKNTRKKTES</sequence>
<evidence type="ECO:0000256" key="6">
    <source>
        <dbReference type="ARBA" id="ARBA00022912"/>
    </source>
</evidence>
<reference evidence="13 14" key="1">
    <citation type="submission" date="2020-08" db="EMBL/GenBank/DDBJ databases">
        <authorList>
            <person name="Hejnol A."/>
        </authorList>
    </citation>
    <scope>NUCLEOTIDE SEQUENCE [LARGE SCALE GENOMIC DNA]</scope>
</reference>
<dbReference type="AlphaFoldDB" id="A0A7I8WCV4"/>